<feature type="domain" description="Protein kinase" evidence="7">
    <location>
        <begin position="28"/>
        <end position="286"/>
    </location>
</feature>
<feature type="compositionally biased region" description="Gly residues" evidence="6">
    <location>
        <begin position="447"/>
        <end position="471"/>
    </location>
</feature>
<dbReference type="Gene3D" id="3.30.200.20">
    <property type="entry name" value="Phosphorylase Kinase, domain 1"/>
    <property type="match status" value="1"/>
</dbReference>
<dbReference type="SUPFAM" id="SSF50370">
    <property type="entry name" value="Ricin B-like lectins"/>
    <property type="match status" value="1"/>
</dbReference>
<name>A0ABX0ZYH0_9ACTN</name>
<dbReference type="InterPro" id="IPR011009">
    <property type="entry name" value="Kinase-like_dom_sf"/>
</dbReference>
<dbReference type="PROSITE" id="PS50011">
    <property type="entry name" value="PROTEIN_KINASE_DOM"/>
    <property type="match status" value="1"/>
</dbReference>
<feature type="compositionally biased region" description="Pro residues" evidence="6">
    <location>
        <begin position="318"/>
        <end position="335"/>
    </location>
</feature>
<dbReference type="RefSeq" id="WP_167990906.1">
    <property type="nucleotide sequence ID" value="NZ_JAATEM010000003.1"/>
</dbReference>
<dbReference type="InterPro" id="IPR008271">
    <property type="entry name" value="Ser/Thr_kinase_AS"/>
</dbReference>
<dbReference type="InterPro" id="IPR000719">
    <property type="entry name" value="Prot_kinase_dom"/>
</dbReference>
<proteinExistence type="predicted"/>
<feature type="compositionally biased region" description="Low complexity" evidence="6">
    <location>
        <begin position="307"/>
        <end position="317"/>
    </location>
</feature>
<evidence type="ECO:0000256" key="1">
    <source>
        <dbReference type="ARBA" id="ARBA00022679"/>
    </source>
</evidence>
<evidence type="ECO:0000256" key="2">
    <source>
        <dbReference type="ARBA" id="ARBA00022741"/>
    </source>
</evidence>
<dbReference type="PROSITE" id="PS00107">
    <property type="entry name" value="PROTEIN_KINASE_ATP"/>
    <property type="match status" value="1"/>
</dbReference>
<dbReference type="Gene3D" id="2.80.10.50">
    <property type="match status" value="1"/>
</dbReference>
<keyword evidence="1" id="KW-0808">Transferase</keyword>
<feature type="compositionally biased region" description="Low complexity" evidence="6">
    <location>
        <begin position="385"/>
        <end position="411"/>
    </location>
</feature>
<dbReference type="CDD" id="cd23415">
    <property type="entry name" value="beta-trefoil_Ricin_AH"/>
    <property type="match status" value="1"/>
</dbReference>
<keyword evidence="4 5" id="KW-0067">ATP-binding</keyword>
<organism evidence="8 9">
    <name type="scientific">Streptomyces composti</name>
    <dbReference type="NCBI Taxonomy" id="2720025"/>
    <lineage>
        <taxon>Bacteria</taxon>
        <taxon>Bacillati</taxon>
        <taxon>Actinomycetota</taxon>
        <taxon>Actinomycetes</taxon>
        <taxon>Kitasatosporales</taxon>
        <taxon>Streptomycetaceae</taxon>
        <taxon>Streptomyces</taxon>
    </lineage>
</organism>
<dbReference type="PANTHER" id="PTHR43289:SF34">
    <property type="entry name" value="SERINE_THREONINE-PROTEIN KINASE YBDM-RELATED"/>
    <property type="match status" value="1"/>
</dbReference>
<evidence type="ECO:0000313" key="9">
    <source>
        <dbReference type="Proteomes" id="UP000730591"/>
    </source>
</evidence>
<feature type="binding site" evidence="5">
    <location>
        <position position="55"/>
    </location>
    <ligand>
        <name>ATP</name>
        <dbReference type="ChEBI" id="CHEBI:30616"/>
    </ligand>
</feature>
<evidence type="ECO:0000259" key="7">
    <source>
        <dbReference type="PROSITE" id="PS50011"/>
    </source>
</evidence>
<feature type="region of interest" description="Disordered" evidence="6">
    <location>
        <begin position="307"/>
        <end position="346"/>
    </location>
</feature>
<feature type="region of interest" description="Disordered" evidence="6">
    <location>
        <begin position="1"/>
        <end position="23"/>
    </location>
</feature>
<dbReference type="InterPro" id="IPR017441">
    <property type="entry name" value="Protein_kinase_ATP_BS"/>
</dbReference>
<keyword evidence="9" id="KW-1185">Reference proteome</keyword>
<evidence type="ECO:0000256" key="4">
    <source>
        <dbReference type="ARBA" id="ARBA00022840"/>
    </source>
</evidence>
<accession>A0ABX0ZYH0</accession>
<dbReference type="Pfam" id="PF00069">
    <property type="entry name" value="Pkinase"/>
    <property type="match status" value="1"/>
</dbReference>
<feature type="region of interest" description="Disordered" evidence="6">
    <location>
        <begin position="379"/>
        <end position="477"/>
    </location>
</feature>
<comment type="caution">
    <text evidence="8">The sequence shown here is derived from an EMBL/GenBank/DDBJ whole genome shotgun (WGS) entry which is preliminary data.</text>
</comment>
<dbReference type="PANTHER" id="PTHR43289">
    <property type="entry name" value="MITOGEN-ACTIVATED PROTEIN KINASE KINASE KINASE 20-RELATED"/>
    <property type="match status" value="1"/>
</dbReference>
<evidence type="ECO:0000256" key="6">
    <source>
        <dbReference type="SAM" id="MobiDB-lite"/>
    </source>
</evidence>
<evidence type="ECO:0000256" key="3">
    <source>
        <dbReference type="ARBA" id="ARBA00022777"/>
    </source>
</evidence>
<dbReference type="InterPro" id="IPR000772">
    <property type="entry name" value="Ricin_B_lectin"/>
</dbReference>
<evidence type="ECO:0000313" key="8">
    <source>
        <dbReference type="EMBL" id="NJP49129.1"/>
    </source>
</evidence>
<dbReference type="CDD" id="cd14014">
    <property type="entry name" value="STKc_PknB_like"/>
    <property type="match status" value="1"/>
</dbReference>
<evidence type="ECO:0000256" key="5">
    <source>
        <dbReference type="PROSITE-ProRule" id="PRU10141"/>
    </source>
</evidence>
<dbReference type="PROSITE" id="PS50231">
    <property type="entry name" value="RICIN_B_LECTIN"/>
    <property type="match status" value="1"/>
</dbReference>
<dbReference type="Pfam" id="PF00652">
    <property type="entry name" value="Ricin_B_lectin"/>
    <property type="match status" value="1"/>
</dbReference>
<dbReference type="Proteomes" id="UP000730591">
    <property type="component" value="Unassembled WGS sequence"/>
</dbReference>
<keyword evidence="3 8" id="KW-0418">Kinase</keyword>
<dbReference type="Gene3D" id="1.10.510.10">
    <property type="entry name" value="Transferase(Phosphotransferase) domain 1"/>
    <property type="match status" value="1"/>
</dbReference>
<reference evidence="8 9" key="1">
    <citation type="submission" date="2020-03" db="EMBL/GenBank/DDBJ databases">
        <title>WGS of actinomycetes isolated from Thailand.</title>
        <authorList>
            <person name="Thawai C."/>
        </authorList>
    </citation>
    <scope>NUCLEOTIDE SEQUENCE [LARGE SCALE GENOMIC DNA]</scope>
    <source>
        <strain evidence="8 9">SBST2-5</strain>
    </source>
</reference>
<dbReference type="SUPFAM" id="SSF56112">
    <property type="entry name" value="Protein kinase-like (PK-like)"/>
    <property type="match status" value="1"/>
</dbReference>
<feature type="compositionally biased region" description="Basic and acidic residues" evidence="6">
    <location>
        <begin position="427"/>
        <end position="442"/>
    </location>
</feature>
<dbReference type="SMART" id="SM00220">
    <property type="entry name" value="S_TKc"/>
    <property type="match status" value="1"/>
</dbReference>
<dbReference type="InterPro" id="IPR035992">
    <property type="entry name" value="Ricin_B-like_lectins"/>
</dbReference>
<gene>
    <name evidence="8" type="ORF">HCJ93_03320</name>
</gene>
<dbReference type="EMBL" id="JAATEM010000003">
    <property type="protein sequence ID" value="NJP49129.1"/>
    <property type="molecule type" value="Genomic_DNA"/>
</dbReference>
<dbReference type="GO" id="GO:0016301">
    <property type="term" value="F:kinase activity"/>
    <property type="evidence" value="ECO:0007669"/>
    <property type="project" value="UniProtKB-KW"/>
</dbReference>
<sequence>MSGGGGFELKGSGADPLEEGDPSRIGPIPLIGRLGAGGMGRVYLGVHEGRYAAVKQVRPSVAAEDKGFLRRFGHELDNLSRLPAEATAPLLASDRDAQPPWFATAYVPGITLSDAVERHGTLPVDALWLLLREAAAALALVHEREMVHRDIKPSNVMLTPEGLTLIDFGVARAADQSRLTLSGMMVGTPSYMSPEQATGTRASSSAVDIFALGSVIAYAATGTPPFGEGSGPPVLYRIVHEAPDIDALRELDTELADVVACCLDKDYEGRPTAAELVRLADRHGPFTPPLWPEAITGELAERAAFAARGAPETTAPTTPGPSAPEPVPGPGPVAAPKPEAGKSGRQRSRVRLVVIPVVVVVTGTTLAFQLLPYAFDPGDDRARPRASASATVSAGPSRSAAGAGSSPSARASGEDSTGGQAPASPGDADRAAAGKPEGKGKGDAGAQTGGGDGQTDGNPGGGDAEAGGGQDAGEVPASGTFTLKNAANGKCLAAHYSDAPYDGSCEGAGATWSYQSLPGGGFRIVSGRSGKCLQAQTLGHQVLAFNCGGRNGQEWREGPGGTLKNTATGGCLTVSPVSGYSVTTETCDGSAAQRWTRG</sequence>
<protein>
    <submittedName>
        <fullName evidence="8">Protein kinase</fullName>
    </submittedName>
</protein>
<dbReference type="PROSITE" id="PS00108">
    <property type="entry name" value="PROTEIN_KINASE_ST"/>
    <property type="match status" value="1"/>
</dbReference>
<keyword evidence="2 5" id="KW-0547">Nucleotide-binding</keyword>